<dbReference type="PRINTS" id="PR00986">
    <property type="entry name" value="TRNASYNTHVAL"/>
</dbReference>
<protein>
    <recommendedName>
        <fullName evidence="9">Valine--tRNA ligase</fullName>
        <ecNumber evidence="9">6.1.1.9</ecNumber>
    </recommendedName>
    <alternativeName>
        <fullName evidence="9">Valyl-tRNA synthetase</fullName>
        <shortName evidence="9">ValRS</shortName>
    </alternativeName>
</protein>
<dbReference type="GO" id="GO:0002161">
    <property type="term" value="F:aminoacyl-tRNA deacylase activity"/>
    <property type="evidence" value="ECO:0007669"/>
    <property type="project" value="InterPro"/>
</dbReference>
<feature type="domain" description="Aminoacyl-tRNA synthetase class Ia" evidence="10">
    <location>
        <begin position="9"/>
        <end position="576"/>
    </location>
</feature>
<evidence type="ECO:0000259" key="10">
    <source>
        <dbReference type="Pfam" id="PF00133"/>
    </source>
</evidence>
<evidence type="ECO:0000313" key="13">
    <source>
        <dbReference type="Proteomes" id="UP000241762"/>
    </source>
</evidence>
<dbReference type="InterPro" id="IPR002300">
    <property type="entry name" value="aa-tRNA-synth_Ia"/>
</dbReference>
<comment type="subcellular location">
    <subcellularLocation>
        <location evidence="1 9">Cytoplasm</location>
    </subcellularLocation>
</comment>
<dbReference type="KEGG" id="ptc:phytr_1560"/>
<dbReference type="InterPro" id="IPR033705">
    <property type="entry name" value="Anticodon_Ia_Val"/>
</dbReference>
<dbReference type="AlphaFoldDB" id="A0A2P1P794"/>
<feature type="short sequence motif" description="'HIGH' region" evidence="9">
    <location>
        <begin position="36"/>
        <end position="46"/>
    </location>
</feature>
<keyword evidence="4 9" id="KW-0547">Nucleotide-binding</keyword>
<dbReference type="NCBIfam" id="NF009687">
    <property type="entry name" value="PRK13208.1"/>
    <property type="match status" value="1"/>
</dbReference>
<dbReference type="PROSITE" id="PS00178">
    <property type="entry name" value="AA_TRNA_LIGASE_I"/>
    <property type="match status" value="1"/>
</dbReference>
<dbReference type="InterPro" id="IPR022874">
    <property type="entry name" value="Valine-tRNA_ligase_type_2"/>
</dbReference>
<dbReference type="InterPro" id="IPR013155">
    <property type="entry name" value="M/V/L/I-tRNA-synth_anticd-bd"/>
</dbReference>
<evidence type="ECO:0000256" key="1">
    <source>
        <dbReference type="ARBA" id="ARBA00004496"/>
    </source>
</evidence>
<evidence type="ECO:0000256" key="9">
    <source>
        <dbReference type="HAMAP-Rule" id="MF_02005"/>
    </source>
</evidence>
<comment type="function">
    <text evidence="9">Catalyzes the attachment of valine to tRNA(Val). As ValRS can inadvertently accommodate and process structurally similar amino acids such as threonine, to avoid such errors, it has a 'posttransfer' editing activity that hydrolyzes mischarged Thr-tRNA(Val) in a tRNA-dependent manner.</text>
</comment>
<keyword evidence="5 9" id="KW-0067">ATP-binding</keyword>
<dbReference type="GO" id="GO:0005829">
    <property type="term" value="C:cytosol"/>
    <property type="evidence" value="ECO:0007669"/>
    <property type="project" value="TreeGrafter"/>
</dbReference>
<evidence type="ECO:0000256" key="8">
    <source>
        <dbReference type="ARBA" id="ARBA00047552"/>
    </source>
</evidence>
<dbReference type="GO" id="GO:0004832">
    <property type="term" value="F:valine-tRNA ligase activity"/>
    <property type="evidence" value="ECO:0007669"/>
    <property type="project" value="UniProtKB-UniRule"/>
</dbReference>
<evidence type="ECO:0000256" key="3">
    <source>
        <dbReference type="ARBA" id="ARBA00022598"/>
    </source>
</evidence>
<dbReference type="GO" id="GO:0006438">
    <property type="term" value="P:valyl-tRNA aminoacylation"/>
    <property type="evidence" value="ECO:0007669"/>
    <property type="project" value="UniProtKB-UniRule"/>
</dbReference>
<evidence type="ECO:0000256" key="6">
    <source>
        <dbReference type="ARBA" id="ARBA00022917"/>
    </source>
</evidence>
<dbReference type="EMBL" id="CP027845">
    <property type="protein sequence ID" value="AVP87115.1"/>
    <property type="molecule type" value="Genomic_DNA"/>
</dbReference>
<dbReference type="GO" id="GO:0005524">
    <property type="term" value="F:ATP binding"/>
    <property type="evidence" value="ECO:0007669"/>
    <property type="project" value="UniProtKB-UniRule"/>
</dbReference>
<dbReference type="InterPro" id="IPR009080">
    <property type="entry name" value="tRNAsynth_Ia_anticodon-bd"/>
</dbReference>
<keyword evidence="2 9" id="KW-0963">Cytoplasm</keyword>
<dbReference type="Proteomes" id="UP000241762">
    <property type="component" value="Chromosome"/>
</dbReference>
<dbReference type="Gene3D" id="1.10.730.10">
    <property type="entry name" value="Isoleucyl-tRNA Synthetase, Domain 1"/>
    <property type="match status" value="1"/>
</dbReference>
<evidence type="ECO:0000256" key="2">
    <source>
        <dbReference type="ARBA" id="ARBA00022490"/>
    </source>
</evidence>
<dbReference type="Pfam" id="PF08264">
    <property type="entry name" value="Anticodon_1"/>
    <property type="match status" value="1"/>
</dbReference>
<evidence type="ECO:0000256" key="4">
    <source>
        <dbReference type="ARBA" id="ARBA00022741"/>
    </source>
</evidence>
<feature type="domain" description="Methionyl/Valyl/Leucyl/Isoleucyl-tRNA synthetase anticodon-binding" evidence="11">
    <location>
        <begin position="628"/>
        <end position="774"/>
    </location>
</feature>
<dbReference type="SUPFAM" id="SSF47323">
    <property type="entry name" value="Anticodon-binding domain of a subclass of class I aminoacyl-tRNA synthetases"/>
    <property type="match status" value="1"/>
</dbReference>
<dbReference type="PANTHER" id="PTHR11946">
    <property type="entry name" value="VALYL-TRNA SYNTHETASES"/>
    <property type="match status" value="1"/>
</dbReference>
<dbReference type="Pfam" id="PF00133">
    <property type="entry name" value="tRNA-synt_1"/>
    <property type="match status" value="1"/>
</dbReference>
<dbReference type="InterPro" id="IPR002303">
    <property type="entry name" value="Valyl-tRNA_ligase"/>
</dbReference>
<sequence length="817" mass="94969">MQIDIKKRLQKFWEENEIYKWDEKGSNNFVIDTPPPTVSGTLHMGHIFSYTHTDIIARYQRMCGKNVFYPIGFDDNGLPTERLVEKQRKIKANQFSREEFRQICREVIKTEEVKFMDLMQTMGYSFDWSQSYTTISPHVMKLSQMSFLDLYKKGQVYRKNQPIFWDPVDQTVLAQSELDDNDKDSFMHEMPFAIDGGGDIYIATTRPELLGACVAVFVHPDDHRYKSFVGKYAITPLFETKVKIIADENVLPEKGTGVVMCCTFGDTTDVLWWKKYNLATRIILDRRGRMDDIEFDASSSQNPQRANAYYGQIKGLKVVEAREKIIEILKEVVEVKSVSITHTVKCAERSKAPIELLMMPQWFIKTIEHKDKMLELSKKLQWRPAFMQNRLENWINAVSADWCISRQRFFGVPFPVWYSKRDGEEGKVILPDIKDLPLDPMEVFPKGYSADEVIAEVDIMDTWATSCICPQINSHGIADEYMIDERRHKNLFPADLRPQGHDIIRTWAFGTILKSYLHEEKLPWGNIMISGWCLAEDKTKMSKSKGNIIDPLNIIKQHDVDAVRYWAASGSLGYDTSYNQEVCLQGKKLITKMKNAAKFCMLHIAKHNTITSTLEEDLESKRIWATSDLWLIAELNEVVQKASNFLNEYDYARAKDVIEKFFWSEFCDTYLEVIKRRVYNEEDKSGQLSAVLTLHHAFRNLLALFAPFIPYVTEEIYLDILGLKGSVHQKDVWPKFKFSLQEYLEYTDLILPLLEEVRKAKTQRQLAMNAPVKLLQIRSRKNKLPQDLIHDLLNVTTSERIELVNSPEKLIEFNVIF</sequence>
<keyword evidence="13" id="KW-1185">Reference proteome</keyword>
<dbReference type="OrthoDB" id="9810365at2"/>
<dbReference type="RefSeq" id="WP_106873988.1">
    <property type="nucleotide sequence ID" value="NZ_CP027845.1"/>
</dbReference>
<gene>
    <name evidence="9" type="primary">valS</name>
    <name evidence="12" type="ORF">phytr_1560</name>
</gene>
<dbReference type="PANTHER" id="PTHR11946:SF93">
    <property type="entry name" value="VALINE--TRNA LIGASE, CHLOROPLASTIC_MITOCHONDRIAL 2"/>
    <property type="match status" value="1"/>
</dbReference>
<dbReference type="EC" id="6.1.1.9" evidence="9"/>
<name>A0A2P1P794_9RICK</name>
<comment type="similarity">
    <text evidence="9">Belongs to the class-I aminoacyl-tRNA synthetase family. ValS type 2 subfamily.</text>
</comment>
<dbReference type="InterPro" id="IPR001412">
    <property type="entry name" value="aa-tRNA-synth_I_CS"/>
</dbReference>
<evidence type="ECO:0000259" key="11">
    <source>
        <dbReference type="Pfam" id="PF08264"/>
    </source>
</evidence>
<keyword evidence="7 9" id="KW-0030">Aminoacyl-tRNA synthetase</keyword>
<dbReference type="InterPro" id="IPR009008">
    <property type="entry name" value="Val/Leu/Ile-tRNA-synth_edit"/>
</dbReference>
<evidence type="ECO:0000256" key="5">
    <source>
        <dbReference type="ARBA" id="ARBA00022840"/>
    </source>
</evidence>
<dbReference type="CDD" id="cd07962">
    <property type="entry name" value="Anticodon_Ia_Val"/>
    <property type="match status" value="1"/>
</dbReference>
<comment type="catalytic activity">
    <reaction evidence="8 9">
        <text>tRNA(Val) + L-valine + ATP = L-valyl-tRNA(Val) + AMP + diphosphate</text>
        <dbReference type="Rhea" id="RHEA:10704"/>
        <dbReference type="Rhea" id="RHEA-COMP:9672"/>
        <dbReference type="Rhea" id="RHEA-COMP:9708"/>
        <dbReference type="ChEBI" id="CHEBI:30616"/>
        <dbReference type="ChEBI" id="CHEBI:33019"/>
        <dbReference type="ChEBI" id="CHEBI:57762"/>
        <dbReference type="ChEBI" id="CHEBI:78442"/>
        <dbReference type="ChEBI" id="CHEBI:78537"/>
        <dbReference type="ChEBI" id="CHEBI:456215"/>
        <dbReference type="EC" id="6.1.1.9"/>
    </reaction>
</comment>
<dbReference type="SUPFAM" id="SSF50677">
    <property type="entry name" value="ValRS/IleRS/LeuRS editing domain"/>
    <property type="match status" value="1"/>
</dbReference>
<evidence type="ECO:0000313" key="12">
    <source>
        <dbReference type="EMBL" id="AVP87115.1"/>
    </source>
</evidence>
<keyword evidence="3 9" id="KW-0436">Ligase</keyword>
<dbReference type="FunFam" id="3.40.50.620:FF:000192">
    <property type="entry name" value="Valine--tRNA ligase"/>
    <property type="match status" value="1"/>
</dbReference>
<feature type="short sequence motif" description="'KMSKS' region" evidence="9">
    <location>
        <begin position="540"/>
        <end position="544"/>
    </location>
</feature>
<proteinExistence type="inferred from homology"/>
<dbReference type="Gene3D" id="3.90.740.10">
    <property type="entry name" value="Valyl/Leucyl/Isoleucyl-tRNA synthetase, editing domain"/>
    <property type="match status" value="1"/>
</dbReference>
<dbReference type="Gene3D" id="3.40.50.620">
    <property type="entry name" value="HUPs"/>
    <property type="match status" value="2"/>
</dbReference>
<organism evidence="12 13">
    <name type="scientific">Candidatus Phycorickettsia trachydisci</name>
    <dbReference type="NCBI Taxonomy" id="2115978"/>
    <lineage>
        <taxon>Bacteria</taxon>
        <taxon>Pseudomonadati</taxon>
        <taxon>Pseudomonadota</taxon>
        <taxon>Alphaproteobacteria</taxon>
        <taxon>Rickettsiales</taxon>
        <taxon>Rickettsiaceae</taxon>
        <taxon>Candidatus Phycorickettsia</taxon>
    </lineage>
</organism>
<dbReference type="NCBIfam" id="TIGR00422">
    <property type="entry name" value="valS"/>
    <property type="match status" value="1"/>
</dbReference>
<reference evidence="12 13" key="1">
    <citation type="submission" date="2018-03" db="EMBL/GenBank/DDBJ databases">
        <title>A gene transfer event suggests a long-term partnership between eustigmatophyte algae and a novel lineage of endosymbiotic bacteria.</title>
        <authorList>
            <person name="Yurchenko T."/>
            <person name="Sevcikova T."/>
            <person name="Pribyl P."/>
            <person name="El Karkouri K."/>
            <person name="Klimes V."/>
            <person name="Amaral R."/>
            <person name="Zbrankova V."/>
            <person name="Kim E."/>
            <person name="Raoult D."/>
            <person name="Santos L.M.A."/>
            <person name="Elias M."/>
        </authorList>
    </citation>
    <scope>NUCLEOTIDE SEQUENCE [LARGE SCALE GENOMIC DNA]</scope>
    <source>
        <strain evidence="12">CCALA 838</strain>
    </source>
</reference>
<keyword evidence="6 9" id="KW-0648">Protein biosynthesis</keyword>
<dbReference type="HAMAP" id="MF_02005">
    <property type="entry name" value="Val_tRNA_synth_type2"/>
    <property type="match status" value="1"/>
</dbReference>
<evidence type="ECO:0000256" key="7">
    <source>
        <dbReference type="ARBA" id="ARBA00023146"/>
    </source>
</evidence>
<comment type="domain">
    <text evidence="9">ValRS has two distinct active sites: one for aminoacylation and one for editing. The misactivated threonine is translocated from the active site to the editing site.</text>
</comment>
<comment type="subunit">
    <text evidence="9">Monomer.</text>
</comment>
<accession>A0A2P1P794</accession>
<feature type="binding site" evidence="9">
    <location>
        <position position="543"/>
    </location>
    <ligand>
        <name>ATP</name>
        <dbReference type="ChEBI" id="CHEBI:30616"/>
    </ligand>
</feature>
<dbReference type="SUPFAM" id="SSF52374">
    <property type="entry name" value="Nucleotidylyl transferase"/>
    <property type="match status" value="1"/>
</dbReference>
<dbReference type="InterPro" id="IPR014729">
    <property type="entry name" value="Rossmann-like_a/b/a_fold"/>
</dbReference>